<dbReference type="Gene3D" id="3.40.47.10">
    <property type="match status" value="2"/>
</dbReference>
<dbReference type="SMART" id="SM00827">
    <property type="entry name" value="PKS_AT"/>
    <property type="match status" value="1"/>
</dbReference>
<dbReference type="InterPro" id="IPR050091">
    <property type="entry name" value="PKS_NRPS_Biosynth_Enz"/>
</dbReference>
<dbReference type="EMBL" id="ML736197">
    <property type="protein sequence ID" value="KAE8379164.1"/>
    <property type="molecule type" value="Genomic_DNA"/>
</dbReference>
<keyword evidence="6" id="KW-1185">Reference proteome</keyword>
<dbReference type="Gene3D" id="3.40.366.10">
    <property type="entry name" value="Malonyl-Coenzyme A Acyl Carrier Protein, domain 2"/>
    <property type="match status" value="2"/>
</dbReference>
<dbReference type="InterPro" id="IPR014031">
    <property type="entry name" value="Ketoacyl_synth_C"/>
</dbReference>
<dbReference type="GO" id="GO:0044550">
    <property type="term" value="P:secondary metabolite biosynthetic process"/>
    <property type="evidence" value="ECO:0007669"/>
    <property type="project" value="TreeGrafter"/>
</dbReference>
<dbReference type="InterPro" id="IPR018201">
    <property type="entry name" value="Ketoacyl_synth_AS"/>
</dbReference>
<evidence type="ECO:0000259" key="4">
    <source>
        <dbReference type="PROSITE" id="PS52004"/>
    </source>
</evidence>
<dbReference type="SUPFAM" id="SSF53901">
    <property type="entry name" value="Thiolase-like"/>
    <property type="match status" value="2"/>
</dbReference>
<dbReference type="Pfam" id="PF16197">
    <property type="entry name" value="KAsynt_C_assoc"/>
    <property type="match status" value="1"/>
</dbReference>
<dbReference type="InterPro" id="IPR001227">
    <property type="entry name" value="Ac_transferase_dom_sf"/>
</dbReference>
<evidence type="ECO:0000256" key="2">
    <source>
        <dbReference type="ARBA" id="ARBA00022553"/>
    </source>
</evidence>
<dbReference type="PANTHER" id="PTHR43775:SF13">
    <property type="entry name" value="POLYKETIDE SYNTHASE 1"/>
    <property type="match status" value="1"/>
</dbReference>
<reference evidence="5 6" key="1">
    <citation type="submission" date="2019-04" db="EMBL/GenBank/DDBJ databases">
        <title>Friends and foes A comparative genomics studyof 23 Aspergillus species from section Flavi.</title>
        <authorList>
            <consortium name="DOE Joint Genome Institute"/>
            <person name="Kjaerbolling I."/>
            <person name="Vesth T."/>
            <person name="Frisvad J.C."/>
            <person name="Nybo J.L."/>
            <person name="Theobald S."/>
            <person name="Kildgaard S."/>
            <person name="Isbrandt T."/>
            <person name="Kuo A."/>
            <person name="Sato A."/>
            <person name="Lyhne E.K."/>
            <person name="Kogle M.E."/>
            <person name="Wiebenga A."/>
            <person name="Kun R.S."/>
            <person name="Lubbers R.J."/>
            <person name="Makela M.R."/>
            <person name="Barry K."/>
            <person name="Chovatia M."/>
            <person name="Clum A."/>
            <person name="Daum C."/>
            <person name="Haridas S."/>
            <person name="He G."/>
            <person name="LaButti K."/>
            <person name="Lipzen A."/>
            <person name="Mondo S."/>
            <person name="Riley R."/>
            <person name="Salamov A."/>
            <person name="Simmons B.A."/>
            <person name="Magnuson J.K."/>
            <person name="Henrissat B."/>
            <person name="Mortensen U.H."/>
            <person name="Larsen T.O."/>
            <person name="Devries R.P."/>
            <person name="Grigoriev I.V."/>
            <person name="Machida M."/>
            <person name="Baker S.E."/>
            <person name="Andersen M.R."/>
        </authorList>
    </citation>
    <scope>NUCLEOTIDE SEQUENCE [LARGE SCALE GENOMIC DNA]</scope>
    <source>
        <strain evidence="5 6">IBT 29228</strain>
    </source>
</reference>
<dbReference type="GO" id="GO:0016491">
    <property type="term" value="F:oxidoreductase activity"/>
    <property type="evidence" value="ECO:0007669"/>
    <property type="project" value="UniProtKB-KW"/>
</dbReference>
<dbReference type="InterPro" id="IPR014030">
    <property type="entry name" value="Ketoacyl_synth_N"/>
</dbReference>
<sequence length="635" mass="68941">MDPQQCILLGCTYEALENAGIEKSSLSSQRVGFFIGGSTSEYNMRNTKDPENIPMFQATGSTMCMQANRISYYFNLKGPSVSVDTACSSSLSALHLVCQSLKSGESHIAIVGACHLNLIPEQSISVALSSADYSVKPTGFLRAAGIMQPNGSAQVELIRAVYESAGIDPTDTGYVEAHGTGTKIGDPIEASALHAVFSGGRTSRRPLYIESVKSNVGHTESASGVISVIKAVMMLEKELILPNCNFEKPNPAIPLQEWELKASTKVVPWPRNKRYASISNFGFGGSNAHAILSKAPVTSFARLLKDLEAYLERQPEAFNMDLTENLAYTLGGRRSTFLWRAAVSAASATELIGQIASPTFKPERAPEQPVIGFIFTGQGPQWHGMGKELLTRYPIFEKAIRTAGQYIKELGAEFSIIDEITREAESPLLTNPCYSQSSCTTIQLSLTRLLKSWGVVPTAVVGHSSTEIAAEMLGFHDCTCKENAEKIIKQVHNGTVVVACTNSDSSVTISGHSHSMDELQSLAKNQGLLNRKLWVDVAYHSHHMDIVSASYLSLMGDIRPQESNIKFYSSLHGHQVQSCELDRDYWVANLLSPVNFVGGLRSLLAEAKSHSDNPVDTLIEIGPHAALEAPIREIA</sequence>
<dbReference type="InterPro" id="IPR016035">
    <property type="entry name" value="Acyl_Trfase/lysoPLipase"/>
</dbReference>
<protein>
    <submittedName>
        <fullName evidence="5">Thiolase-like protein</fullName>
    </submittedName>
</protein>
<dbReference type="SMART" id="SM00825">
    <property type="entry name" value="PKS_KS"/>
    <property type="match status" value="1"/>
</dbReference>
<keyword evidence="2" id="KW-0597">Phosphoprotein</keyword>
<dbReference type="InterPro" id="IPR016036">
    <property type="entry name" value="Malonyl_transacylase_ACP-bd"/>
</dbReference>
<evidence type="ECO:0000313" key="6">
    <source>
        <dbReference type="Proteomes" id="UP000326198"/>
    </source>
</evidence>
<dbReference type="InterPro" id="IPR014043">
    <property type="entry name" value="Acyl_transferase_dom"/>
</dbReference>
<keyword evidence="1" id="KW-0596">Phosphopantetheine</keyword>
<dbReference type="SUPFAM" id="SSF55048">
    <property type="entry name" value="Probable ACP-binding domain of malonyl-CoA ACP transacylase"/>
    <property type="match status" value="1"/>
</dbReference>
<organism evidence="5 6">
    <name type="scientific">Aspergillus bertholletiae</name>
    <dbReference type="NCBI Taxonomy" id="1226010"/>
    <lineage>
        <taxon>Eukaryota</taxon>
        <taxon>Fungi</taxon>
        <taxon>Dikarya</taxon>
        <taxon>Ascomycota</taxon>
        <taxon>Pezizomycotina</taxon>
        <taxon>Eurotiomycetes</taxon>
        <taxon>Eurotiomycetidae</taxon>
        <taxon>Eurotiales</taxon>
        <taxon>Aspergillaceae</taxon>
        <taxon>Aspergillus</taxon>
        <taxon>Aspergillus subgen. Circumdati</taxon>
    </lineage>
</organism>
<name>A0A5N7BBN2_9EURO</name>
<dbReference type="InterPro" id="IPR020841">
    <property type="entry name" value="PKS_Beta-ketoAc_synthase_dom"/>
</dbReference>
<keyword evidence="3" id="KW-0808">Transferase</keyword>
<dbReference type="PROSITE" id="PS00606">
    <property type="entry name" value="KS3_1"/>
    <property type="match status" value="1"/>
</dbReference>
<feature type="domain" description="Ketosynthase family 3 (KS3)" evidence="4">
    <location>
        <begin position="1"/>
        <end position="294"/>
    </location>
</feature>
<dbReference type="GO" id="GO:0006633">
    <property type="term" value="P:fatty acid biosynthetic process"/>
    <property type="evidence" value="ECO:0007669"/>
    <property type="project" value="InterPro"/>
</dbReference>
<dbReference type="Pfam" id="PF00109">
    <property type="entry name" value="ketoacyl-synt"/>
    <property type="match status" value="1"/>
</dbReference>
<gene>
    <name evidence="5" type="ORF">BDV26DRAFT_291481</name>
</gene>
<evidence type="ECO:0000313" key="5">
    <source>
        <dbReference type="EMBL" id="KAE8379164.1"/>
    </source>
</evidence>
<proteinExistence type="predicted"/>
<dbReference type="GO" id="GO:0004315">
    <property type="term" value="F:3-oxoacyl-[acyl-carrier-protein] synthase activity"/>
    <property type="evidence" value="ECO:0007669"/>
    <property type="project" value="InterPro"/>
</dbReference>
<dbReference type="AlphaFoldDB" id="A0A5N7BBN2"/>
<accession>A0A5N7BBN2</accession>
<dbReference type="GO" id="GO:0004312">
    <property type="term" value="F:fatty acid synthase activity"/>
    <property type="evidence" value="ECO:0007669"/>
    <property type="project" value="TreeGrafter"/>
</dbReference>
<dbReference type="SUPFAM" id="SSF52151">
    <property type="entry name" value="FabD/lysophospholipase-like"/>
    <property type="match status" value="1"/>
</dbReference>
<dbReference type="Proteomes" id="UP000326198">
    <property type="component" value="Unassembled WGS sequence"/>
</dbReference>
<dbReference type="OrthoDB" id="329835at2759"/>
<dbReference type="Pfam" id="PF00698">
    <property type="entry name" value="Acyl_transf_1"/>
    <property type="match status" value="2"/>
</dbReference>
<evidence type="ECO:0000256" key="3">
    <source>
        <dbReference type="ARBA" id="ARBA00022679"/>
    </source>
</evidence>
<dbReference type="InterPro" id="IPR016039">
    <property type="entry name" value="Thiolase-like"/>
</dbReference>
<dbReference type="Pfam" id="PF02801">
    <property type="entry name" value="Ketoacyl-synt_C"/>
    <property type="match status" value="1"/>
</dbReference>
<dbReference type="PANTHER" id="PTHR43775">
    <property type="entry name" value="FATTY ACID SYNTHASE"/>
    <property type="match status" value="1"/>
</dbReference>
<dbReference type="InterPro" id="IPR032821">
    <property type="entry name" value="PKS_assoc"/>
</dbReference>
<evidence type="ECO:0000256" key="1">
    <source>
        <dbReference type="ARBA" id="ARBA00022450"/>
    </source>
</evidence>
<dbReference type="Gene3D" id="3.30.70.3290">
    <property type="match status" value="1"/>
</dbReference>
<dbReference type="PROSITE" id="PS52004">
    <property type="entry name" value="KS3_2"/>
    <property type="match status" value="1"/>
</dbReference>
<dbReference type="CDD" id="cd00833">
    <property type="entry name" value="PKS"/>
    <property type="match status" value="1"/>
</dbReference>